<feature type="region of interest" description="Disordered" evidence="5">
    <location>
        <begin position="855"/>
        <end position="922"/>
    </location>
</feature>
<evidence type="ECO:0000256" key="5">
    <source>
        <dbReference type="SAM" id="MobiDB-lite"/>
    </source>
</evidence>
<evidence type="ECO:0000313" key="10">
    <source>
        <dbReference type="Proteomes" id="UP001234178"/>
    </source>
</evidence>
<feature type="transmembrane region" description="Helical" evidence="6">
    <location>
        <begin position="546"/>
        <end position="564"/>
    </location>
</feature>
<feature type="transmembrane region" description="Helical" evidence="6">
    <location>
        <begin position="576"/>
        <end position="593"/>
    </location>
</feature>
<feature type="compositionally biased region" description="Polar residues" evidence="5">
    <location>
        <begin position="16"/>
        <end position="25"/>
    </location>
</feature>
<evidence type="ECO:0000259" key="7">
    <source>
        <dbReference type="Pfam" id="PF00324"/>
    </source>
</evidence>
<feature type="transmembrane region" description="Helical" evidence="6">
    <location>
        <begin position="217"/>
        <end position="238"/>
    </location>
</feature>
<dbReference type="InterPro" id="IPR018491">
    <property type="entry name" value="SLC12_C"/>
</dbReference>
<feature type="transmembrane region" description="Helical" evidence="6">
    <location>
        <begin position="613"/>
        <end position="646"/>
    </location>
</feature>
<dbReference type="Pfam" id="PF03522">
    <property type="entry name" value="SLC12"/>
    <property type="match status" value="1"/>
</dbReference>
<keyword evidence="3 6" id="KW-1133">Transmembrane helix</keyword>
<dbReference type="Pfam" id="PF00324">
    <property type="entry name" value="AA_permease"/>
    <property type="match status" value="1"/>
</dbReference>
<gene>
    <name evidence="9" type="ORF">OUZ56_008894</name>
</gene>
<evidence type="ECO:0000259" key="8">
    <source>
        <dbReference type="Pfam" id="PF03522"/>
    </source>
</evidence>
<feature type="region of interest" description="Disordered" evidence="5">
    <location>
        <begin position="1"/>
        <end position="32"/>
    </location>
</feature>
<dbReference type="InterPro" id="IPR004842">
    <property type="entry name" value="SLC12A_fam"/>
</dbReference>
<dbReference type="EMBL" id="JAOYFB010000037">
    <property type="protein sequence ID" value="KAK4023488.1"/>
    <property type="molecule type" value="Genomic_DNA"/>
</dbReference>
<evidence type="ECO:0000256" key="1">
    <source>
        <dbReference type="ARBA" id="ARBA00004141"/>
    </source>
</evidence>
<evidence type="ECO:0000256" key="6">
    <source>
        <dbReference type="SAM" id="Phobius"/>
    </source>
</evidence>
<name>A0ABR0AES8_9CRUS</name>
<feature type="compositionally biased region" description="Polar residues" evidence="5">
    <location>
        <begin position="864"/>
        <end position="876"/>
    </location>
</feature>
<evidence type="ECO:0000256" key="4">
    <source>
        <dbReference type="ARBA" id="ARBA00023136"/>
    </source>
</evidence>
<evidence type="ECO:0000256" key="2">
    <source>
        <dbReference type="ARBA" id="ARBA00022692"/>
    </source>
</evidence>
<dbReference type="PANTHER" id="PTHR11827">
    <property type="entry name" value="SOLUTE CARRIER FAMILY 12, CATION COTRANSPORTERS"/>
    <property type="match status" value="1"/>
</dbReference>
<dbReference type="PANTHER" id="PTHR11827:SF103">
    <property type="entry name" value="SODIUM CHLORIDE COTRANSPORTER 69, ISOFORM E"/>
    <property type="match status" value="1"/>
</dbReference>
<proteinExistence type="predicted"/>
<keyword evidence="4 6" id="KW-0472">Membrane</keyword>
<feature type="transmembrane region" description="Helical" evidence="6">
    <location>
        <begin position="424"/>
        <end position="448"/>
    </location>
</feature>
<feature type="transmembrane region" description="Helical" evidence="6">
    <location>
        <begin position="306"/>
        <end position="327"/>
    </location>
</feature>
<comment type="subcellular location">
    <subcellularLocation>
        <location evidence="1">Membrane</location>
        <topology evidence="1">Multi-pass membrane protein</topology>
    </subcellularLocation>
</comment>
<protein>
    <recommendedName>
        <fullName evidence="11">Bumetanide-sensitive na-k-cl cotransport protein</fullName>
    </recommendedName>
</protein>
<accession>A0ABR0AES8</accession>
<feature type="transmembrane region" description="Helical" evidence="6">
    <location>
        <begin position="186"/>
        <end position="205"/>
    </location>
</feature>
<reference evidence="9 10" key="1">
    <citation type="journal article" date="2023" name="Nucleic Acids Res.">
        <title>The hologenome of Daphnia magna reveals possible DNA methylation and microbiome-mediated evolution of the host genome.</title>
        <authorList>
            <person name="Chaturvedi A."/>
            <person name="Li X."/>
            <person name="Dhandapani V."/>
            <person name="Marshall H."/>
            <person name="Kissane S."/>
            <person name="Cuenca-Cambronero M."/>
            <person name="Asole G."/>
            <person name="Calvet F."/>
            <person name="Ruiz-Romero M."/>
            <person name="Marangio P."/>
            <person name="Guigo R."/>
            <person name="Rago D."/>
            <person name="Mirbahai L."/>
            <person name="Eastwood N."/>
            <person name="Colbourne J.K."/>
            <person name="Zhou J."/>
            <person name="Mallon E."/>
            <person name="Orsini L."/>
        </authorList>
    </citation>
    <scope>NUCLEOTIDE SEQUENCE [LARGE SCALE GENOMIC DNA]</scope>
    <source>
        <strain evidence="9">LRV0_1</strain>
    </source>
</reference>
<evidence type="ECO:0000313" key="9">
    <source>
        <dbReference type="EMBL" id="KAK4023488.1"/>
    </source>
</evidence>
<keyword evidence="2 6" id="KW-0812">Transmembrane</keyword>
<dbReference type="InterPro" id="IPR004841">
    <property type="entry name" value="AA-permease/SLC12A_dom"/>
</dbReference>
<feature type="transmembrane region" description="Helical" evidence="6">
    <location>
        <begin position="259"/>
        <end position="286"/>
    </location>
</feature>
<evidence type="ECO:0008006" key="11">
    <source>
        <dbReference type="Google" id="ProtNLM"/>
    </source>
</evidence>
<feature type="domain" description="SLC12A transporter C-terminal" evidence="8">
    <location>
        <begin position="696"/>
        <end position="1121"/>
    </location>
</feature>
<dbReference type="Proteomes" id="UP001234178">
    <property type="component" value="Unassembled WGS sequence"/>
</dbReference>
<organism evidence="9 10">
    <name type="scientific">Daphnia magna</name>
    <dbReference type="NCBI Taxonomy" id="35525"/>
    <lineage>
        <taxon>Eukaryota</taxon>
        <taxon>Metazoa</taxon>
        <taxon>Ecdysozoa</taxon>
        <taxon>Arthropoda</taxon>
        <taxon>Crustacea</taxon>
        <taxon>Branchiopoda</taxon>
        <taxon>Diplostraca</taxon>
        <taxon>Cladocera</taxon>
        <taxon>Anomopoda</taxon>
        <taxon>Daphniidae</taxon>
        <taxon>Daphnia</taxon>
    </lineage>
</organism>
<evidence type="ECO:0000256" key="3">
    <source>
        <dbReference type="ARBA" id="ARBA00022989"/>
    </source>
</evidence>
<dbReference type="Gene3D" id="1.20.1740.10">
    <property type="entry name" value="Amino acid/polyamine transporter I"/>
    <property type="match status" value="1"/>
</dbReference>
<feature type="transmembrane region" description="Helical" evidence="6">
    <location>
        <begin position="390"/>
        <end position="412"/>
    </location>
</feature>
<comment type="caution">
    <text evidence="9">The sequence shown here is derived from an EMBL/GenBank/DDBJ whole genome shotgun (WGS) entry which is preliminary data.</text>
</comment>
<keyword evidence="10" id="KW-1185">Reference proteome</keyword>
<feature type="domain" description="Amino acid permease/ SLC12A" evidence="7">
    <location>
        <begin position="185"/>
        <end position="687"/>
    </location>
</feature>
<sequence length="1121" mass="123174">MDNQAFENPTEKDGSTRANANTTLDVPSPPTNTIRVRKLTPKINMIHYQKSQTDLLPTLHEIPTANDNEQEQSPLGHMNENNPEHAGASALIQKGKASAATFRKLVRNMSRDVMPSIDNYRTSYQRQTSVRPSLHELCNPEAAVANEEVLLGDLNDTPTEESPAKIEEALEETVVEKVKFGWIEGVLIRNMMSIWGVMLFLRLSWVVAQAGIAETLVIIAISTFITLVTALSMSAVSTNGEIGGGGTYFVMSRVLGPEFGGSIGIIFTIANAMDCALNLVGFSQTVQDMMKEYGGYIIFDGGLNDIRVIGTATTIFTCTVCGLGPYYETKMKNIMMVIMLVALSNFVAGSIVGPENELEEAKGFIGYSVDTLNENWKSAYFVTDGQMQNFISVFSVYFPASIGILAGANVSGDLKNPNSAIPKGTILAIILCSIVYAGVAIVLGATMVRQATGSVIDLANGTSLLCSTLVNGTNCTSGLNYDYQAMSLVSAYAPLNYLGCISATMSSALSDFVSCPALLEVIAADNIYPYWMIGFLGKGYGKSKQPLRAITFTFLLTLAFVLIAKLDTIALLISDFFLATFALMNFSTFHISLVKPIGWRPTFKYYNTWLSLLTGILCIASIILISLPIAMITIAIVLFFYLLVLYRKPEVNWGSSTQAQTYRAALSSIQQLAHIEEHVKNYRPQILVLTGPPNTRPALVDFAYLICKNNSLMICGNIVQERLTYDMRSKLQQKAYRYLRFTNIKGFCVVADNSNLHSGVAAMLGLTGVGKVYPNILMMGYKNDWATSEGNSLDQYVLAITAGFEMNVAVAILRLQEGLDCTEILADIDDFILNKTATGNTESFDSVADQCNSSTSTLNSNLSPFPTTSPTGISPMSSVESVDESESRADTEGRGAVMLGVTKNKQSKKKKKQAITFRDPEGNELPKSVMNKIILFQRKQKKDTIDVWWLSDDGGLTLLLPVLINSRSNWSETKLRIFCTASGVEELEKEHKGMAVLLSKFRIDYSDLVIISYTNTAPKNKTKTWFDGIVRPFLQPGTNGPRIKQAEFEAYQYKTDRYLRLRELLLDHSSDSNLVVMTLPIPRKGACSAPLYMAWLEALTANMPPFMLVRGNQTSVLTFYS</sequence>